<dbReference type="Proteomes" id="UP000559404">
    <property type="component" value="Unassembled WGS sequence"/>
</dbReference>
<dbReference type="AlphaFoldDB" id="A0A838XMW8"/>
<reference evidence="4 5" key="1">
    <citation type="submission" date="2020-07" db="EMBL/GenBank/DDBJ databases">
        <authorList>
            <person name="Li M."/>
        </authorList>
    </citation>
    <scope>NUCLEOTIDE SEQUENCE [LARGE SCALE GENOMIC DNA]</scope>
    <source>
        <strain evidence="4 5">DSM 23284</strain>
    </source>
</reference>
<evidence type="ECO:0000313" key="4">
    <source>
        <dbReference type="EMBL" id="MBA4611157.1"/>
    </source>
</evidence>
<name>A0A838XMW8_9HYPH</name>
<dbReference type="PANTHER" id="PTHR30204:SF58">
    <property type="entry name" value="HTH-TYPE TRANSCRIPTIONAL REGULATOR YFMP"/>
    <property type="match status" value="1"/>
</dbReference>
<evidence type="ECO:0000313" key="5">
    <source>
        <dbReference type="Proteomes" id="UP000559404"/>
    </source>
</evidence>
<feature type="domain" description="HTH merR-type" evidence="3">
    <location>
        <begin position="27"/>
        <end position="94"/>
    </location>
</feature>
<evidence type="ECO:0000256" key="2">
    <source>
        <dbReference type="SAM" id="Coils"/>
    </source>
</evidence>
<dbReference type="SUPFAM" id="SSF46955">
    <property type="entry name" value="Putative DNA-binding domain"/>
    <property type="match status" value="1"/>
</dbReference>
<accession>A0A838XMW8</accession>
<dbReference type="InterPro" id="IPR009061">
    <property type="entry name" value="DNA-bd_dom_put_sf"/>
</dbReference>
<proteinExistence type="predicted"/>
<reference evidence="4 5" key="2">
    <citation type="submission" date="2020-08" db="EMBL/GenBank/DDBJ databases">
        <title>Stappia taiwanensis sp. nov., isolated from a coastal thermal spring.</title>
        <authorList>
            <person name="Kampfer P."/>
        </authorList>
    </citation>
    <scope>NUCLEOTIDE SEQUENCE [LARGE SCALE GENOMIC DNA]</scope>
    <source>
        <strain evidence="4 5">DSM 23284</strain>
    </source>
</reference>
<dbReference type="InterPro" id="IPR000551">
    <property type="entry name" value="MerR-type_HTH_dom"/>
</dbReference>
<dbReference type="GO" id="GO:0003700">
    <property type="term" value="F:DNA-binding transcription factor activity"/>
    <property type="evidence" value="ECO:0007669"/>
    <property type="project" value="InterPro"/>
</dbReference>
<keyword evidence="5" id="KW-1185">Reference proteome</keyword>
<dbReference type="SMART" id="SM00422">
    <property type="entry name" value="HTH_MERR"/>
    <property type="match status" value="1"/>
</dbReference>
<keyword evidence="2" id="KW-0175">Coiled coil</keyword>
<evidence type="ECO:0000259" key="3">
    <source>
        <dbReference type="PROSITE" id="PS50937"/>
    </source>
</evidence>
<protein>
    <submittedName>
        <fullName evidence="4">MerR family transcriptional regulator</fullName>
    </submittedName>
</protein>
<gene>
    <name evidence="4" type="ORF">H1W37_05825</name>
</gene>
<feature type="coiled-coil region" evidence="2">
    <location>
        <begin position="105"/>
        <end position="132"/>
    </location>
</feature>
<comment type="caution">
    <text evidence="4">The sequence shown here is derived from an EMBL/GenBank/DDBJ whole genome shotgun (WGS) entry which is preliminary data.</text>
</comment>
<organism evidence="4 5">
    <name type="scientific">Stappia taiwanensis</name>
    <dbReference type="NCBI Taxonomy" id="992267"/>
    <lineage>
        <taxon>Bacteria</taxon>
        <taxon>Pseudomonadati</taxon>
        <taxon>Pseudomonadota</taxon>
        <taxon>Alphaproteobacteria</taxon>
        <taxon>Hyphomicrobiales</taxon>
        <taxon>Stappiaceae</taxon>
        <taxon>Stappia</taxon>
    </lineage>
</organism>
<keyword evidence="1" id="KW-0238">DNA-binding</keyword>
<dbReference type="EMBL" id="JACEON010000004">
    <property type="protein sequence ID" value="MBA4611157.1"/>
    <property type="molecule type" value="Genomic_DNA"/>
</dbReference>
<dbReference type="PROSITE" id="PS50937">
    <property type="entry name" value="HTH_MERR_2"/>
    <property type="match status" value="1"/>
</dbReference>
<dbReference type="Gene3D" id="1.10.1660.10">
    <property type="match status" value="1"/>
</dbReference>
<dbReference type="InterPro" id="IPR047057">
    <property type="entry name" value="MerR_fam"/>
</dbReference>
<sequence length="150" mass="16711">MVEVTMEAISVPDLAGPIQVDANDTTKLSIAEMSETFGVTLRALRFYEEKGLLRPERRGARRFYGARDIGRMRVILQAKRIGLTLIEIREVISLVEGKMGRAAQLQALREICARQEEILKEQQAQLSDQVQEMSGVLAALDGLLQTRANA</sequence>
<evidence type="ECO:0000256" key="1">
    <source>
        <dbReference type="ARBA" id="ARBA00023125"/>
    </source>
</evidence>
<dbReference type="Pfam" id="PF13411">
    <property type="entry name" value="MerR_1"/>
    <property type="match status" value="1"/>
</dbReference>
<dbReference type="GO" id="GO:0003677">
    <property type="term" value="F:DNA binding"/>
    <property type="evidence" value="ECO:0007669"/>
    <property type="project" value="UniProtKB-KW"/>
</dbReference>
<dbReference type="PANTHER" id="PTHR30204">
    <property type="entry name" value="REDOX-CYCLING DRUG-SENSING TRANSCRIPTIONAL ACTIVATOR SOXR"/>
    <property type="match status" value="1"/>
</dbReference>